<dbReference type="EC" id="3.2.1.52" evidence="3"/>
<dbReference type="NCBIfam" id="NF003740">
    <property type="entry name" value="PRK05337.1"/>
    <property type="match status" value="1"/>
</dbReference>
<dbReference type="InterPro" id="IPR050226">
    <property type="entry name" value="NagZ_Beta-hexosaminidase"/>
</dbReference>
<evidence type="ECO:0000259" key="6">
    <source>
        <dbReference type="Pfam" id="PF00933"/>
    </source>
</evidence>
<comment type="similarity">
    <text evidence="2">Belongs to the glycosyl hydrolase 3 family.</text>
</comment>
<evidence type="ECO:0000256" key="3">
    <source>
        <dbReference type="ARBA" id="ARBA00012663"/>
    </source>
</evidence>
<keyword evidence="4" id="KW-0378">Hydrolase</keyword>
<dbReference type="PANTHER" id="PTHR30480:SF13">
    <property type="entry name" value="BETA-HEXOSAMINIDASE"/>
    <property type="match status" value="1"/>
</dbReference>
<feature type="domain" description="Glycoside hydrolase family 3 N-terminal" evidence="6">
    <location>
        <begin position="16"/>
        <end position="304"/>
    </location>
</feature>
<dbReference type="InterPro" id="IPR001764">
    <property type="entry name" value="Glyco_hydro_3_N"/>
</dbReference>
<proteinExistence type="inferred from homology"/>
<comment type="catalytic activity">
    <reaction evidence="1">
        <text>Hydrolysis of terminal non-reducing N-acetyl-D-hexosamine residues in N-acetyl-beta-D-hexosaminides.</text>
        <dbReference type="EC" id="3.2.1.52"/>
    </reaction>
</comment>
<keyword evidence="8" id="KW-1185">Reference proteome</keyword>
<reference evidence="8" key="1">
    <citation type="journal article" date="2019" name="Int. J. Syst. Evol. Microbiol.">
        <title>The Global Catalogue of Microorganisms (GCM) 10K type strain sequencing project: providing services to taxonomists for standard genome sequencing and annotation.</title>
        <authorList>
            <consortium name="The Broad Institute Genomics Platform"/>
            <consortium name="The Broad Institute Genome Sequencing Center for Infectious Disease"/>
            <person name="Wu L."/>
            <person name="Ma J."/>
        </authorList>
    </citation>
    <scope>NUCLEOTIDE SEQUENCE [LARGE SCALE GENOMIC DNA]</scope>
    <source>
        <strain evidence="8">JCM 18424</strain>
    </source>
</reference>
<dbReference type="InterPro" id="IPR017853">
    <property type="entry name" value="GH"/>
</dbReference>
<evidence type="ECO:0000256" key="2">
    <source>
        <dbReference type="ARBA" id="ARBA00005336"/>
    </source>
</evidence>
<dbReference type="InterPro" id="IPR036962">
    <property type="entry name" value="Glyco_hydro_3_N_sf"/>
</dbReference>
<dbReference type="PANTHER" id="PTHR30480">
    <property type="entry name" value="BETA-HEXOSAMINIDASE-RELATED"/>
    <property type="match status" value="1"/>
</dbReference>
<accession>A0ABP9MIH3</accession>
<dbReference type="SUPFAM" id="SSF51445">
    <property type="entry name" value="(Trans)glycosidases"/>
    <property type="match status" value="1"/>
</dbReference>
<organism evidence="7 8">
    <name type="scientific">Wohlfahrtiimonas larvae</name>
    <dbReference type="NCBI Taxonomy" id="1157986"/>
    <lineage>
        <taxon>Bacteria</taxon>
        <taxon>Pseudomonadati</taxon>
        <taxon>Pseudomonadota</taxon>
        <taxon>Gammaproteobacteria</taxon>
        <taxon>Cardiobacteriales</taxon>
        <taxon>Ignatzschineriaceae</taxon>
        <taxon>Wohlfahrtiimonas</taxon>
    </lineage>
</organism>
<comment type="caution">
    <text evidence="7">The sequence shown here is derived from an EMBL/GenBank/DDBJ whole genome shotgun (WGS) entry which is preliminary data.</text>
</comment>
<dbReference type="Gene3D" id="3.20.20.300">
    <property type="entry name" value="Glycoside hydrolase, family 3, N-terminal domain"/>
    <property type="match status" value="1"/>
</dbReference>
<evidence type="ECO:0000256" key="5">
    <source>
        <dbReference type="ARBA" id="ARBA00023295"/>
    </source>
</evidence>
<dbReference type="Pfam" id="PF00933">
    <property type="entry name" value="Glyco_hydro_3"/>
    <property type="match status" value="1"/>
</dbReference>
<sequence length="317" mass="35464">MSRVGGLIIGLQGYELTHIEQQWLQHPLVVGVILFTRNYKDKNQLIDLTKNIREINSNLLISVDHEGGRVQRFREGFTCLPPMNTLEEVYHNDPKLALRTAYSYGKTIATELASVGVDFTYAPVCDINYGNNDVIGDRAFHSDPVTTSLLVQAFYLGLRSRNSIGVAKHFPGHGYVAIDTHLGLAVDDRPLLEIIQNDILPFKTLIEEGIEAIMPSHIIYKNFDDQHTAISSPKWINYLRSDLGFDGLIISDDLDMKGAEHLGSVVEKSYACFDAGVDLLLCCNDFTAIETLLSTLQNEIIAEDTQQRLDFVHTKLA</sequence>
<dbReference type="RefSeq" id="WP_077926162.1">
    <property type="nucleotide sequence ID" value="NZ_BAABKE010000001.1"/>
</dbReference>
<dbReference type="Proteomes" id="UP001500631">
    <property type="component" value="Unassembled WGS sequence"/>
</dbReference>
<dbReference type="EMBL" id="BAABKE010000001">
    <property type="protein sequence ID" value="GAA5095044.1"/>
    <property type="molecule type" value="Genomic_DNA"/>
</dbReference>
<evidence type="ECO:0000256" key="1">
    <source>
        <dbReference type="ARBA" id="ARBA00001231"/>
    </source>
</evidence>
<name>A0ABP9MIH3_9GAMM</name>
<protein>
    <recommendedName>
        <fullName evidence="3">beta-N-acetylhexosaminidase</fullName>
        <ecNumber evidence="3">3.2.1.52</ecNumber>
    </recommendedName>
</protein>
<keyword evidence="5" id="KW-0326">Glycosidase</keyword>
<evidence type="ECO:0000313" key="7">
    <source>
        <dbReference type="EMBL" id="GAA5095044.1"/>
    </source>
</evidence>
<evidence type="ECO:0000256" key="4">
    <source>
        <dbReference type="ARBA" id="ARBA00022801"/>
    </source>
</evidence>
<gene>
    <name evidence="7" type="primary">nagZ</name>
    <name evidence="7" type="ORF">GCM10023338_04000</name>
</gene>
<evidence type="ECO:0000313" key="8">
    <source>
        <dbReference type="Proteomes" id="UP001500631"/>
    </source>
</evidence>